<reference evidence="1 2" key="1">
    <citation type="submission" date="2024-04" db="EMBL/GenBank/DDBJ databases">
        <title>Genome assembly C_amara_ONT_v2.</title>
        <authorList>
            <person name="Yant L."/>
            <person name="Moore C."/>
            <person name="Slenker M."/>
        </authorList>
    </citation>
    <scope>NUCLEOTIDE SEQUENCE [LARGE SCALE GENOMIC DNA]</scope>
    <source>
        <tissue evidence="1">Leaf</tissue>
    </source>
</reference>
<organism evidence="1 2">
    <name type="scientific">Cardamine amara subsp. amara</name>
    <dbReference type="NCBI Taxonomy" id="228776"/>
    <lineage>
        <taxon>Eukaryota</taxon>
        <taxon>Viridiplantae</taxon>
        <taxon>Streptophyta</taxon>
        <taxon>Embryophyta</taxon>
        <taxon>Tracheophyta</taxon>
        <taxon>Spermatophyta</taxon>
        <taxon>Magnoliopsida</taxon>
        <taxon>eudicotyledons</taxon>
        <taxon>Gunneridae</taxon>
        <taxon>Pentapetalae</taxon>
        <taxon>rosids</taxon>
        <taxon>malvids</taxon>
        <taxon>Brassicales</taxon>
        <taxon>Brassicaceae</taxon>
        <taxon>Cardamineae</taxon>
        <taxon>Cardamine</taxon>
    </lineage>
</organism>
<sequence length="104" mass="12106">MTSKDEFSRDRAAIRCARATMLLYSLASSRELTATIDTAGEKEGETRREIEDLRRRLATEKKIRNRIKLCGLMEMFLLVVLEMCVQWVRNKVMKHRNSVAESLE</sequence>
<evidence type="ECO:0000313" key="1">
    <source>
        <dbReference type="EMBL" id="KAL1204214.1"/>
    </source>
</evidence>
<dbReference type="Proteomes" id="UP001558713">
    <property type="component" value="Unassembled WGS sequence"/>
</dbReference>
<evidence type="ECO:0000313" key="2">
    <source>
        <dbReference type="Proteomes" id="UP001558713"/>
    </source>
</evidence>
<comment type="caution">
    <text evidence="1">The sequence shown here is derived from an EMBL/GenBank/DDBJ whole genome shotgun (WGS) entry which is preliminary data.</text>
</comment>
<accession>A0ABD1ABZ6</accession>
<dbReference type="AlphaFoldDB" id="A0ABD1ABZ6"/>
<protein>
    <submittedName>
        <fullName evidence="1">Uncharacterized protein</fullName>
    </submittedName>
</protein>
<gene>
    <name evidence="1" type="ORF">V5N11_011410</name>
</gene>
<name>A0ABD1ABZ6_CARAN</name>
<proteinExistence type="predicted"/>
<dbReference type="EMBL" id="JBANAX010000544">
    <property type="protein sequence ID" value="KAL1204214.1"/>
    <property type="molecule type" value="Genomic_DNA"/>
</dbReference>
<keyword evidence="2" id="KW-1185">Reference proteome</keyword>